<protein>
    <submittedName>
        <fullName evidence="2">Protein containing Transcriptional regulator IclR</fullName>
    </submittedName>
</protein>
<dbReference type="GO" id="GO:0003700">
    <property type="term" value="F:DNA-binding transcription factor activity"/>
    <property type="evidence" value="ECO:0007669"/>
    <property type="project" value="TreeGrafter"/>
</dbReference>
<reference evidence="2" key="2">
    <citation type="journal article" date="2014" name="ISME J.">
        <title>Microbial stratification in low pH oxic and suboxic macroscopic growths along an acid mine drainage.</title>
        <authorList>
            <person name="Mendez-Garcia C."/>
            <person name="Mesa V."/>
            <person name="Sprenger R.R."/>
            <person name="Richter M."/>
            <person name="Diez M.S."/>
            <person name="Solano J."/>
            <person name="Bargiela R."/>
            <person name="Golyshina O.V."/>
            <person name="Manteca A."/>
            <person name="Ramos J.L."/>
            <person name="Gallego J.R."/>
            <person name="Llorente I."/>
            <person name="Martins Dos Santos V.A."/>
            <person name="Jensen O.N."/>
            <person name="Pelaez A.I."/>
            <person name="Sanchez J."/>
            <person name="Ferrer M."/>
        </authorList>
    </citation>
    <scope>NUCLEOTIDE SEQUENCE</scope>
</reference>
<feature type="domain" description="HTH iclR-type" evidence="1">
    <location>
        <begin position="11"/>
        <end position="72"/>
    </location>
</feature>
<organism evidence="2">
    <name type="scientific">mine drainage metagenome</name>
    <dbReference type="NCBI Taxonomy" id="410659"/>
    <lineage>
        <taxon>unclassified sequences</taxon>
        <taxon>metagenomes</taxon>
        <taxon>ecological metagenomes</taxon>
    </lineage>
</organism>
<gene>
    <name evidence="2" type="ORF">B1A_19080</name>
</gene>
<dbReference type="SUPFAM" id="SSF46785">
    <property type="entry name" value="Winged helix' DNA-binding domain"/>
    <property type="match status" value="1"/>
</dbReference>
<dbReference type="PANTHER" id="PTHR30136">
    <property type="entry name" value="HELIX-TURN-HELIX TRANSCRIPTIONAL REGULATOR, ICLR FAMILY"/>
    <property type="match status" value="1"/>
</dbReference>
<dbReference type="GO" id="GO:0003677">
    <property type="term" value="F:DNA binding"/>
    <property type="evidence" value="ECO:0007669"/>
    <property type="project" value="InterPro"/>
</dbReference>
<dbReference type="AlphaFoldDB" id="T0YJL2"/>
<name>T0YJL2_9ZZZZ</name>
<dbReference type="InterPro" id="IPR036388">
    <property type="entry name" value="WH-like_DNA-bd_sf"/>
</dbReference>
<reference evidence="2" key="1">
    <citation type="submission" date="2013-08" db="EMBL/GenBank/DDBJ databases">
        <authorList>
            <person name="Mendez C."/>
            <person name="Richter M."/>
            <person name="Ferrer M."/>
            <person name="Sanchez J."/>
        </authorList>
    </citation>
    <scope>NUCLEOTIDE SEQUENCE</scope>
</reference>
<evidence type="ECO:0000259" key="1">
    <source>
        <dbReference type="PROSITE" id="PS51077"/>
    </source>
</evidence>
<evidence type="ECO:0000313" key="2">
    <source>
        <dbReference type="EMBL" id="EQD33353.1"/>
    </source>
</evidence>
<dbReference type="GO" id="GO:0045892">
    <property type="term" value="P:negative regulation of DNA-templated transcription"/>
    <property type="evidence" value="ECO:0007669"/>
    <property type="project" value="TreeGrafter"/>
</dbReference>
<accession>T0YJL2</accession>
<dbReference type="PROSITE" id="PS51077">
    <property type="entry name" value="HTH_ICLR"/>
    <property type="match status" value="1"/>
</dbReference>
<dbReference type="InterPro" id="IPR036390">
    <property type="entry name" value="WH_DNA-bd_sf"/>
</dbReference>
<dbReference type="InterPro" id="IPR005471">
    <property type="entry name" value="Tscrpt_reg_IclR_N"/>
</dbReference>
<dbReference type="Pfam" id="PF09339">
    <property type="entry name" value="HTH_IclR"/>
    <property type="match status" value="1"/>
</dbReference>
<dbReference type="InterPro" id="IPR050707">
    <property type="entry name" value="HTH_MetabolicPath_Reg"/>
</dbReference>
<dbReference type="SMART" id="SM00346">
    <property type="entry name" value="HTH_ICLR"/>
    <property type="match status" value="1"/>
</dbReference>
<dbReference type="PANTHER" id="PTHR30136:SF24">
    <property type="entry name" value="HTH-TYPE TRANSCRIPTIONAL REPRESSOR ALLR"/>
    <property type="match status" value="1"/>
</dbReference>
<comment type="caution">
    <text evidence="2">The sequence shown here is derived from an EMBL/GenBank/DDBJ whole genome shotgun (WGS) entry which is preliminary data.</text>
</comment>
<dbReference type="EMBL" id="AUZX01014077">
    <property type="protein sequence ID" value="EQD33353.1"/>
    <property type="molecule type" value="Genomic_DNA"/>
</dbReference>
<sequence length="117" mass="12894">MQHGSPSGSPTQTVHRVVRILKAFDGHHTLGITELAARTNVPRSSVHRIVRALVDEQLLTQDADSRRYELSLGLAEFGTGILRSNTVRTASRPTVLDDPRPDPRVGAPWECSITSTW</sequence>
<dbReference type="Gene3D" id="1.10.10.10">
    <property type="entry name" value="Winged helix-like DNA-binding domain superfamily/Winged helix DNA-binding domain"/>
    <property type="match status" value="1"/>
</dbReference>
<proteinExistence type="predicted"/>